<dbReference type="OrthoDB" id="10268814at2759"/>
<gene>
    <name evidence="1" type="ORF">G6F64_004398</name>
</gene>
<reference evidence="1" key="1">
    <citation type="journal article" date="2020" name="Microb. Genom.">
        <title>Genetic diversity of clinical and environmental Mucorales isolates obtained from an investigation of mucormycosis cases among solid organ transplant recipients.</title>
        <authorList>
            <person name="Nguyen M.H."/>
            <person name="Kaul D."/>
            <person name="Muto C."/>
            <person name="Cheng S.J."/>
            <person name="Richter R.A."/>
            <person name="Bruno V.M."/>
            <person name="Liu G."/>
            <person name="Beyhan S."/>
            <person name="Sundermann A.J."/>
            <person name="Mounaud S."/>
            <person name="Pasculle A.W."/>
            <person name="Nierman W.C."/>
            <person name="Driscoll E."/>
            <person name="Cumbie R."/>
            <person name="Clancy C.J."/>
            <person name="Dupont C.L."/>
        </authorList>
    </citation>
    <scope>NUCLEOTIDE SEQUENCE</scope>
    <source>
        <strain evidence="1">GL11</strain>
    </source>
</reference>
<organism evidence="1 2">
    <name type="scientific">Rhizopus oryzae</name>
    <name type="common">Mucormycosis agent</name>
    <name type="synonym">Rhizopus arrhizus var. delemar</name>
    <dbReference type="NCBI Taxonomy" id="64495"/>
    <lineage>
        <taxon>Eukaryota</taxon>
        <taxon>Fungi</taxon>
        <taxon>Fungi incertae sedis</taxon>
        <taxon>Mucoromycota</taxon>
        <taxon>Mucoromycotina</taxon>
        <taxon>Mucoromycetes</taxon>
        <taxon>Mucorales</taxon>
        <taxon>Mucorineae</taxon>
        <taxon>Rhizopodaceae</taxon>
        <taxon>Rhizopus</taxon>
    </lineage>
</organism>
<accession>A0A9P7BU95</accession>
<sequence length="79" mass="9184">MLRALLINDTYAKLNALLDTDVYQFSPSQGGFPNSFGFVRPEQYFQALIEPHLHGGTLWIELNTKWFRNRDLLSREPSK</sequence>
<protein>
    <submittedName>
        <fullName evidence="1">Uncharacterized protein</fullName>
    </submittedName>
</protein>
<dbReference type="EMBL" id="JAANQT010000478">
    <property type="protein sequence ID" value="KAG1310664.1"/>
    <property type="molecule type" value="Genomic_DNA"/>
</dbReference>
<evidence type="ECO:0000313" key="1">
    <source>
        <dbReference type="EMBL" id="KAG1310664.1"/>
    </source>
</evidence>
<evidence type="ECO:0000313" key="2">
    <source>
        <dbReference type="Proteomes" id="UP000716291"/>
    </source>
</evidence>
<name>A0A9P7BU95_RHIOR</name>
<comment type="caution">
    <text evidence="1">The sequence shown here is derived from an EMBL/GenBank/DDBJ whole genome shotgun (WGS) entry which is preliminary data.</text>
</comment>
<proteinExistence type="predicted"/>
<dbReference type="AlphaFoldDB" id="A0A9P7BU95"/>
<dbReference type="Proteomes" id="UP000716291">
    <property type="component" value="Unassembled WGS sequence"/>
</dbReference>
<keyword evidence="2" id="KW-1185">Reference proteome</keyword>